<evidence type="ECO:0000256" key="1">
    <source>
        <dbReference type="SAM" id="MobiDB-lite"/>
    </source>
</evidence>
<dbReference type="HOGENOM" id="CLU_096783_0_0_14"/>
<dbReference type="EMBL" id="FR773153">
    <property type="protein sequence ID" value="CBY92340.1"/>
    <property type="molecule type" value="Genomic_DNA"/>
</dbReference>
<dbReference type="AlphaFoldDB" id="E8ZGR9"/>
<dbReference type="OrthoDB" id="9815750at2"/>
<organism evidence="2 3">
    <name type="scientific">Mycoplasma haemofelis (strain Langford 1)</name>
    <name type="common">Haemobartonella felis</name>
    <dbReference type="NCBI Taxonomy" id="941640"/>
    <lineage>
        <taxon>Bacteria</taxon>
        <taxon>Bacillati</taxon>
        <taxon>Mycoplasmatota</taxon>
        <taxon>Mollicutes</taxon>
        <taxon>Mycoplasmataceae</taxon>
        <taxon>Mycoplasma</taxon>
    </lineage>
</organism>
<dbReference type="Proteomes" id="UP000008637">
    <property type="component" value="Chromosome"/>
</dbReference>
<protein>
    <submittedName>
        <fullName evidence="2">Uncharacterized protein</fullName>
    </submittedName>
</protein>
<feature type="compositionally biased region" description="Basic and acidic residues" evidence="1">
    <location>
        <begin position="47"/>
        <end position="65"/>
    </location>
</feature>
<feature type="compositionally biased region" description="Polar residues" evidence="1">
    <location>
        <begin position="127"/>
        <end position="148"/>
    </location>
</feature>
<sequence>MGKTLALSLGGLGAGGAGIGGLLALKPWESEETFATKYKHALLDTSKDSDSWKSKYEELKTKDPAHPTLKKAATEAKKNPSSNEVAAKQLLREGCKSIYESPYEDSKYKDDFKKYCSKTNKDASSGDAWNTDTTENNSGNKWDTSLTSLKGHDTSKNGDLVDVLSQLKEEIKSKSSTFEKTYREKLKNWCESVQKEPFMGSDSLEFKNQELYCKGK</sequence>
<keyword evidence="3" id="KW-1185">Reference proteome</keyword>
<feature type="region of interest" description="Disordered" evidence="1">
    <location>
        <begin position="47"/>
        <end position="85"/>
    </location>
</feature>
<gene>
    <name evidence="2" type="ordered locus">HF1_03320</name>
</gene>
<name>E8ZGR9_MYCHL</name>
<evidence type="ECO:0000313" key="2">
    <source>
        <dbReference type="EMBL" id="CBY92340.1"/>
    </source>
</evidence>
<accession>E8ZGR9</accession>
<feature type="region of interest" description="Disordered" evidence="1">
    <location>
        <begin position="119"/>
        <end position="158"/>
    </location>
</feature>
<reference evidence="2 3" key="1">
    <citation type="journal article" date="2011" name="J. Bacteriol.">
        <title>Complete genome sequence of Mycoplasma haemofelis, a hemotropic mycoplasma.</title>
        <authorList>
            <person name="Barker E.N."/>
            <person name="Helps C.R."/>
            <person name="Peters I.R."/>
            <person name="Darby A.C."/>
            <person name="Radford A.D."/>
            <person name="Tasker S."/>
        </authorList>
    </citation>
    <scope>NUCLEOTIDE SEQUENCE [LARGE SCALE GENOMIC DNA]</scope>
    <source>
        <strain evidence="2 3">Langford 1</strain>
    </source>
</reference>
<proteinExistence type="predicted"/>
<dbReference type="KEGG" id="mha:HF1_03320"/>
<evidence type="ECO:0000313" key="3">
    <source>
        <dbReference type="Proteomes" id="UP000008637"/>
    </source>
</evidence>